<dbReference type="PROSITE" id="PS50995">
    <property type="entry name" value="HTH_MARR_2"/>
    <property type="match status" value="1"/>
</dbReference>
<protein>
    <submittedName>
        <fullName evidence="2">MarR family protein</fullName>
    </submittedName>
</protein>
<sequence>MTARKNVHNTHMTGQLRLLHGAVLDIVGMMNGPQRDEAMIRAAGIRLDRALFPLLVLIERFGPIGVVELADRVGRDHTTVSRQLAKLEGLDLIERRSGAADRRVREAVIRPTGKAMTDRIDEARERILSAGFAGWPQEDLDTLVRLLPKFAQAMRDSLPGESTDQRDDDQ</sequence>
<keyword evidence="3" id="KW-1185">Reference proteome</keyword>
<evidence type="ECO:0000259" key="1">
    <source>
        <dbReference type="PROSITE" id="PS50995"/>
    </source>
</evidence>
<gene>
    <name evidence="2" type="ORF">BHE75_01262</name>
</gene>
<dbReference type="Proteomes" id="UP000179467">
    <property type="component" value="Unassembled WGS sequence"/>
</dbReference>
<dbReference type="InterPro" id="IPR036388">
    <property type="entry name" value="WH-like_DNA-bd_sf"/>
</dbReference>
<dbReference type="GO" id="GO:0006950">
    <property type="term" value="P:response to stress"/>
    <property type="evidence" value="ECO:0007669"/>
    <property type="project" value="TreeGrafter"/>
</dbReference>
<dbReference type="GO" id="GO:0003700">
    <property type="term" value="F:DNA-binding transcription factor activity"/>
    <property type="evidence" value="ECO:0007669"/>
    <property type="project" value="InterPro"/>
</dbReference>
<comment type="caution">
    <text evidence="2">The sequence shown here is derived from an EMBL/GenBank/DDBJ whole genome shotgun (WGS) entry which is preliminary data.</text>
</comment>
<accession>A0A1S1HAW4</accession>
<proteinExistence type="predicted"/>
<dbReference type="OrthoDB" id="5974674at2"/>
<dbReference type="SMART" id="SM00347">
    <property type="entry name" value="HTH_MARR"/>
    <property type="match status" value="1"/>
</dbReference>
<dbReference type="InterPro" id="IPR036390">
    <property type="entry name" value="WH_DNA-bd_sf"/>
</dbReference>
<name>A0A1S1HAW4_9SPHN</name>
<dbReference type="PANTHER" id="PTHR33164:SF57">
    <property type="entry name" value="MARR-FAMILY TRANSCRIPTIONAL REGULATOR"/>
    <property type="match status" value="1"/>
</dbReference>
<dbReference type="RefSeq" id="WP_070933142.1">
    <property type="nucleotide sequence ID" value="NZ_MIPT01000001.1"/>
</dbReference>
<dbReference type="SUPFAM" id="SSF46785">
    <property type="entry name" value="Winged helix' DNA-binding domain"/>
    <property type="match status" value="1"/>
</dbReference>
<evidence type="ECO:0000313" key="3">
    <source>
        <dbReference type="Proteomes" id="UP000179467"/>
    </source>
</evidence>
<dbReference type="Pfam" id="PF01047">
    <property type="entry name" value="MarR"/>
    <property type="match status" value="1"/>
</dbReference>
<dbReference type="InterPro" id="IPR039422">
    <property type="entry name" value="MarR/SlyA-like"/>
</dbReference>
<dbReference type="AlphaFoldDB" id="A0A1S1HAW4"/>
<dbReference type="InterPro" id="IPR000835">
    <property type="entry name" value="HTH_MarR-typ"/>
</dbReference>
<dbReference type="PANTHER" id="PTHR33164">
    <property type="entry name" value="TRANSCRIPTIONAL REGULATOR, MARR FAMILY"/>
    <property type="match status" value="1"/>
</dbReference>
<reference evidence="2 3" key="1">
    <citation type="submission" date="2016-09" db="EMBL/GenBank/DDBJ databases">
        <title>Metabolic pathway, cell adaptation mechanisms and a novel monoxygenase revealed through proteogenomic-transcription analysis of a Sphingomonas haloaromaticamans strain degrading the fungicide ortho-phenylphenol.</title>
        <authorList>
            <person name="Perruchon C."/>
            <person name="Papadopoulou E.S."/>
            <person name="Rousidou C."/>
            <person name="Vasileiadis S."/>
            <person name="Tanou G."/>
            <person name="Amoutzias G."/>
            <person name="Molassiotis A."/>
            <person name="Karpouzas D.G."/>
        </authorList>
    </citation>
    <scope>NUCLEOTIDE SEQUENCE [LARGE SCALE GENOMIC DNA]</scope>
    <source>
        <strain evidence="2 3">P3</strain>
    </source>
</reference>
<evidence type="ECO:0000313" key="2">
    <source>
        <dbReference type="EMBL" id="OHT19277.1"/>
    </source>
</evidence>
<dbReference type="InterPro" id="IPR011991">
    <property type="entry name" value="ArsR-like_HTH"/>
</dbReference>
<feature type="domain" description="HTH marR-type" evidence="1">
    <location>
        <begin position="12"/>
        <end position="152"/>
    </location>
</feature>
<dbReference type="Gene3D" id="1.10.10.10">
    <property type="entry name" value="Winged helix-like DNA-binding domain superfamily/Winged helix DNA-binding domain"/>
    <property type="match status" value="1"/>
</dbReference>
<organism evidence="2 3">
    <name type="scientific">Edaphosphingomonas haloaromaticamans</name>
    <dbReference type="NCBI Taxonomy" id="653954"/>
    <lineage>
        <taxon>Bacteria</taxon>
        <taxon>Pseudomonadati</taxon>
        <taxon>Pseudomonadota</taxon>
        <taxon>Alphaproteobacteria</taxon>
        <taxon>Sphingomonadales</taxon>
        <taxon>Rhizorhabdaceae</taxon>
        <taxon>Edaphosphingomonas</taxon>
    </lineage>
</organism>
<dbReference type="CDD" id="cd00090">
    <property type="entry name" value="HTH_ARSR"/>
    <property type="match status" value="1"/>
</dbReference>
<dbReference type="EMBL" id="MIPT01000001">
    <property type="protein sequence ID" value="OHT19277.1"/>
    <property type="molecule type" value="Genomic_DNA"/>
</dbReference>